<dbReference type="InterPro" id="IPR006912">
    <property type="entry name" value="Harbinger_derived_prot"/>
</dbReference>
<dbReference type="AlphaFoldDB" id="B4FGK6"/>
<accession>B4FGK6</accession>
<organism evidence="1">
    <name type="scientific">Zea mays</name>
    <name type="common">Maize</name>
    <dbReference type="NCBI Taxonomy" id="4577"/>
    <lineage>
        <taxon>Eukaryota</taxon>
        <taxon>Viridiplantae</taxon>
        <taxon>Streptophyta</taxon>
        <taxon>Embryophyta</taxon>
        <taxon>Tracheophyta</taxon>
        <taxon>Spermatophyta</taxon>
        <taxon>Magnoliopsida</taxon>
        <taxon>Liliopsida</taxon>
        <taxon>Poales</taxon>
        <taxon>Poaceae</taxon>
        <taxon>PACMAD clade</taxon>
        <taxon>Panicoideae</taxon>
        <taxon>Andropogonodae</taxon>
        <taxon>Andropogoneae</taxon>
        <taxon>Tripsacinae</taxon>
        <taxon>Zea</taxon>
    </lineage>
</organism>
<reference evidence="1" key="1">
    <citation type="journal article" date="2009" name="PLoS Genet.">
        <title>Sequencing, mapping, and analysis of 27,455 maize full-length cDNAs.</title>
        <authorList>
            <person name="Soderlund C."/>
            <person name="Descour A."/>
            <person name="Kudrna D."/>
            <person name="Bomhoff M."/>
            <person name="Boyd L."/>
            <person name="Currie J."/>
            <person name="Angelova A."/>
            <person name="Collura K."/>
            <person name="Wissotski M."/>
            <person name="Ashley E."/>
            <person name="Morrow D."/>
            <person name="Fernandes J."/>
            <person name="Walbot V."/>
            <person name="Yu Y."/>
        </authorList>
    </citation>
    <scope>NUCLEOTIDE SEQUENCE</scope>
    <source>
        <strain evidence="1">B73</strain>
    </source>
</reference>
<name>B4FGK6_MAIZE</name>
<dbReference type="Pfam" id="PF04827">
    <property type="entry name" value="Plant_tran"/>
    <property type="match status" value="1"/>
</dbReference>
<sequence>MLGSIDCMHWEWRNCPTVWRGQFCGRNSRPTMILEAVASYDLWIWHAFFGMPGSNNDLNVLHRSPIFDPLHNDAMPPRALHHQWRVLVKISRELLVCCSRVGQYSAGQLMVGFAITSRR</sequence>
<dbReference type="EMBL" id="BT036244">
    <property type="protein sequence ID" value="ACF81249.1"/>
    <property type="molecule type" value="mRNA"/>
</dbReference>
<protein>
    <submittedName>
        <fullName evidence="1">Uncharacterized protein</fullName>
    </submittedName>
</protein>
<proteinExistence type="evidence at transcript level"/>
<evidence type="ECO:0000313" key="1">
    <source>
        <dbReference type="EMBL" id="ACF81249.1"/>
    </source>
</evidence>